<dbReference type="Pfam" id="PF01627">
    <property type="entry name" value="Hpt"/>
    <property type="match status" value="1"/>
</dbReference>
<name>A0A4Y8MRS8_9BURK</name>
<dbReference type="InterPro" id="IPR036641">
    <property type="entry name" value="HPT_dom_sf"/>
</dbReference>
<evidence type="ECO:0000256" key="2">
    <source>
        <dbReference type="PROSITE-ProRule" id="PRU00110"/>
    </source>
</evidence>
<dbReference type="SUPFAM" id="SSF47226">
    <property type="entry name" value="Histidine-containing phosphotransfer domain, HPT domain"/>
    <property type="match status" value="1"/>
</dbReference>
<dbReference type="InterPro" id="IPR008207">
    <property type="entry name" value="Sig_transdc_His_kin_Hpt_dom"/>
</dbReference>
<dbReference type="RefSeq" id="WP_134461826.1">
    <property type="nucleotide sequence ID" value="NZ_JBHSSZ010000127.1"/>
</dbReference>
<gene>
    <name evidence="4" type="ORF">E2553_25575</name>
</gene>
<dbReference type="EMBL" id="SNVI01000002">
    <property type="protein sequence ID" value="TFE40154.1"/>
    <property type="molecule type" value="Genomic_DNA"/>
</dbReference>
<evidence type="ECO:0000259" key="3">
    <source>
        <dbReference type="PROSITE" id="PS50894"/>
    </source>
</evidence>
<feature type="domain" description="HPt" evidence="3">
    <location>
        <begin position="59"/>
        <end position="148"/>
    </location>
</feature>
<dbReference type="Proteomes" id="UP000297385">
    <property type="component" value="Unassembled WGS sequence"/>
</dbReference>
<dbReference type="Gene3D" id="1.20.120.160">
    <property type="entry name" value="HPT domain"/>
    <property type="match status" value="1"/>
</dbReference>
<sequence length="157" mass="17430">MCAIFNAPFTGKQRESSVEMVNGNAQTPLFGSDVQLSDSLSNGPFEPFEVRYLDALCEEGVNLDVFLNNWRQAMNDDLARLDALFREDDFDRFHRVLHRLSGAVALVGAHSLMDALRRASLSPPELGAEVIDALMARARSLVTQLEAASRAFRSRSQ</sequence>
<feature type="modified residue" description="Phosphohistidine" evidence="2">
    <location>
        <position position="98"/>
    </location>
</feature>
<dbReference type="AlphaFoldDB" id="A0A4Y8MRS8"/>
<evidence type="ECO:0000256" key="1">
    <source>
        <dbReference type="ARBA" id="ARBA00023012"/>
    </source>
</evidence>
<evidence type="ECO:0000313" key="5">
    <source>
        <dbReference type="Proteomes" id="UP000297385"/>
    </source>
</evidence>
<dbReference type="GO" id="GO:0004672">
    <property type="term" value="F:protein kinase activity"/>
    <property type="evidence" value="ECO:0007669"/>
    <property type="project" value="UniProtKB-ARBA"/>
</dbReference>
<protein>
    <submittedName>
        <fullName evidence="4">Hpt domain-containing protein</fullName>
    </submittedName>
</protein>
<accession>A0A4Y8MRS8</accession>
<proteinExistence type="predicted"/>
<keyword evidence="1" id="KW-0902">Two-component regulatory system</keyword>
<organism evidence="4 5">
    <name type="scientific">Paraburkholderia dipogonis</name>
    <dbReference type="NCBI Taxonomy" id="1211383"/>
    <lineage>
        <taxon>Bacteria</taxon>
        <taxon>Pseudomonadati</taxon>
        <taxon>Pseudomonadota</taxon>
        <taxon>Betaproteobacteria</taxon>
        <taxon>Burkholderiales</taxon>
        <taxon>Burkholderiaceae</taxon>
        <taxon>Paraburkholderia</taxon>
    </lineage>
</organism>
<keyword evidence="2" id="KW-0597">Phosphoprotein</keyword>
<dbReference type="GO" id="GO:0000160">
    <property type="term" value="P:phosphorelay signal transduction system"/>
    <property type="evidence" value="ECO:0007669"/>
    <property type="project" value="UniProtKB-KW"/>
</dbReference>
<dbReference type="GeneID" id="97303252"/>
<evidence type="ECO:0000313" key="4">
    <source>
        <dbReference type="EMBL" id="TFE40154.1"/>
    </source>
</evidence>
<reference evidence="4 5" key="1">
    <citation type="submission" date="2019-03" db="EMBL/GenBank/DDBJ databases">
        <title>Complete Genome Sequence of Paraburkholderia dipogonis ICMP 19430T, a Nitrogen-fixing Symbiont of the South African Invasive Legume Dipogon lignosus in New Zealand.</title>
        <authorList>
            <person name="De Meyer S.E."/>
        </authorList>
    </citation>
    <scope>NUCLEOTIDE SEQUENCE [LARGE SCALE GENOMIC DNA]</scope>
    <source>
        <strain evidence="4 5">ICMP 19430</strain>
    </source>
</reference>
<comment type="caution">
    <text evidence="4">The sequence shown here is derived from an EMBL/GenBank/DDBJ whole genome shotgun (WGS) entry which is preliminary data.</text>
</comment>
<dbReference type="PROSITE" id="PS50894">
    <property type="entry name" value="HPT"/>
    <property type="match status" value="1"/>
</dbReference>